<evidence type="ECO:0000256" key="4">
    <source>
        <dbReference type="ARBA" id="ARBA00022692"/>
    </source>
</evidence>
<dbReference type="GO" id="GO:0032153">
    <property type="term" value="C:cell division site"/>
    <property type="evidence" value="ECO:0007669"/>
    <property type="project" value="TreeGrafter"/>
</dbReference>
<keyword evidence="8 17" id="KW-0472">Membrane</keyword>
<evidence type="ECO:0000256" key="16">
    <source>
        <dbReference type="ARBA" id="ARBA00049966"/>
    </source>
</evidence>
<feature type="transmembrane region" description="Helical" evidence="17">
    <location>
        <begin position="49"/>
        <end position="66"/>
    </location>
</feature>
<keyword evidence="19" id="KW-1185">Reference proteome</keyword>
<dbReference type="GO" id="GO:0008955">
    <property type="term" value="F:peptidoglycan glycosyltransferase activity"/>
    <property type="evidence" value="ECO:0007669"/>
    <property type="project" value="UniProtKB-EC"/>
</dbReference>
<sequence length="391" mass="42971">MKKFKILDYYILIPYIVLSLVGIVMVYSASANVALSNGSTPNGYLIKQTVYVIIGLFLAAFFYWLRLSVLRQRSYVEIATYVMFGLVLIVLVIGARINGAKGWINLGPVNIQPEEFLKLYIVLFLAHYMDSHQVSLEERYWHTMRAPLILFAIMIGLALMQPDTGGAAIDWFIILIMMLSSGNKHNVPTEIVGVLFIGYLAMLGFLSHTNLNSPMWTKHYQLQRFVAFIDPFGTIKTVGRQLVNSYYAISNGGLFGRGLGNSIQKMGYLPEPNTDFILAVTSEELGVIAVLGILALLGTIAGRAIQIGKRASTMYESLVCYGIAALITVQSLFNVGGVVGALPITGVTLPFISYGGSSMLVLSMSMGILLNISAREKRAQLAERAERATVK</sequence>
<evidence type="ECO:0000313" key="18">
    <source>
        <dbReference type="EMBL" id="KRL57064.1"/>
    </source>
</evidence>
<keyword evidence="18" id="KW-0132">Cell division</keyword>
<dbReference type="OrthoDB" id="9812661at2"/>
<dbReference type="GO" id="GO:0009252">
    <property type="term" value="P:peptidoglycan biosynthetic process"/>
    <property type="evidence" value="ECO:0007669"/>
    <property type="project" value="UniProtKB-KW"/>
</dbReference>
<dbReference type="PATRIC" id="fig|1114972.6.peg.68"/>
<dbReference type="RefSeq" id="WP_017262037.1">
    <property type="nucleotide sequence ID" value="NZ_AUAW01000001.1"/>
</dbReference>
<evidence type="ECO:0000256" key="8">
    <source>
        <dbReference type="ARBA" id="ARBA00023136"/>
    </source>
</evidence>
<keyword evidence="7 17" id="KW-1133">Transmembrane helix</keyword>
<evidence type="ECO:0000256" key="10">
    <source>
        <dbReference type="ARBA" id="ARBA00033270"/>
    </source>
</evidence>
<evidence type="ECO:0000256" key="7">
    <source>
        <dbReference type="ARBA" id="ARBA00022989"/>
    </source>
</evidence>
<comment type="similarity">
    <text evidence="11">Belongs to the SEDS family. FtsW subfamily.</text>
</comment>
<feature type="transmembrane region" description="Helical" evidence="17">
    <location>
        <begin position="351"/>
        <end position="372"/>
    </location>
</feature>
<dbReference type="GO" id="GO:0008360">
    <property type="term" value="P:regulation of cell shape"/>
    <property type="evidence" value="ECO:0007669"/>
    <property type="project" value="UniProtKB-KW"/>
</dbReference>
<dbReference type="InterPro" id="IPR001182">
    <property type="entry name" value="FtsW/RodA"/>
</dbReference>
<dbReference type="GO" id="GO:0005886">
    <property type="term" value="C:plasma membrane"/>
    <property type="evidence" value="ECO:0007669"/>
    <property type="project" value="TreeGrafter"/>
</dbReference>
<keyword evidence="4 17" id="KW-0812">Transmembrane</keyword>
<proteinExistence type="inferred from homology"/>
<evidence type="ECO:0000256" key="17">
    <source>
        <dbReference type="SAM" id="Phobius"/>
    </source>
</evidence>
<organism evidence="18 19">
    <name type="scientific">Furfurilactobacillus rossiae DSM 15814</name>
    <dbReference type="NCBI Taxonomy" id="1114972"/>
    <lineage>
        <taxon>Bacteria</taxon>
        <taxon>Bacillati</taxon>
        <taxon>Bacillota</taxon>
        <taxon>Bacilli</taxon>
        <taxon>Lactobacillales</taxon>
        <taxon>Lactobacillaceae</taxon>
        <taxon>Furfurilactobacillus</taxon>
    </lineage>
</organism>
<evidence type="ECO:0000256" key="1">
    <source>
        <dbReference type="ARBA" id="ARBA00004141"/>
    </source>
</evidence>
<evidence type="ECO:0000256" key="13">
    <source>
        <dbReference type="ARBA" id="ARBA00041418"/>
    </source>
</evidence>
<keyword evidence="18" id="KW-0131">Cell cycle</keyword>
<dbReference type="EC" id="2.4.99.28" evidence="14"/>
<dbReference type="Pfam" id="PF01098">
    <property type="entry name" value="FTSW_RODA_SPOVE"/>
    <property type="match status" value="1"/>
</dbReference>
<evidence type="ECO:0000256" key="6">
    <source>
        <dbReference type="ARBA" id="ARBA00022984"/>
    </source>
</evidence>
<evidence type="ECO:0000256" key="3">
    <source>
        <dbReference type="ARBA" id="ARBA00022679"/>
    </source>
</evidence>
<dbReference type="STRING" id="1114972.FD35_GL000070"/>
<name>A0A0R1RVS9_9LACO</name>
<comment type="caution">
    <text evidence="18">The sequence shown here is derived from an EMBL/GenBank/DDBJ whole genome shotgun (WGS) entry which is preliminary data.</text>
</comment>
<evidence type="ECO:0000256" key="12">
    <source>
        <dbReference type="ARBA" id="ARBA00041185"/>
    </source>
</evidence>
<evidence type="ECO:0000256" key="5">
    <source>
        <dbReference type="ARBA" id="ARBA00022960"/>
    </source>
</evidence>
<dbReference type="PANTHER" id="PTHR30474:SF2">
    <property type="entry name" value="PEPTIDOGLYCAN GLYCOSYLTRANSFERASE FTSW-RELATED"/>
    <property type="match status" value="1"/>
</dbReference>
<protein>
    <recommendedName>
        <fullName evidence="12">Probable peptidoglycan glycosyltransferase FtsW</fullName>
        <ecNumber evidence="14">2.4.99.28</ecNumber>
    </recommendedName>
    <alternativeName>
        <fullName evidence="13">Cell division protein FtsW</fullName>
    </alternativeName>
    <alternativeName>
        <fullName evidence="10">Cell wall polymerase</fullName>
    </alternativeName>
    <alternativeName>
        <fullName evidence="9">Peptidoglycan polymerase</fullName>
    </alternativeName>
</protein>
<feature type="transmembrane region" description="Helical" evidence="17">
    <location>
        <begin position="78"/>
        <end position="97"/>
    </location>
</feature>
<gene>
    <name evidence="18" type="ORF">FD35_GL000070</name>
</gene>
<feature type="transmembrane region" description="Helical" evidence="17">
    <location>
        <begin position="276"/>
        <end position="297"/>
    </location>
</feature>
<dbReference type="InterPro" id="IPR018365">
    <property type="entry name" value="Cell_cycle_FtsW-rel_CS"/>
</dbReference>
<evidence type="ECO:0000256" key="2">
    <source>
        <dbReference type="ARBA" id="ARBA00022676"/>
    </source>
</evidence>
<comment type="catalytic activity">
    <reaction evidence="15">
        <text>[GlcNAc-(1-&gt;4)-Mur2Ac(oyl-L-Ala-gamma-D-Glu-L-Lys-D-Ala-D-Ala)](n)-di-trans,octa-cis-undecaprenyl diphosphate + beta-D-GlcNAc-(1-&gt;4)-Mur2Ac(oyl-L-Ala-gamma-D-Glu-L-Lys-D-Ala-D-Ala)-di-trans,octa-cis-undecaprenyl diphosphate = [GlcNAc-(1-&gt;4)-Mur2Ac(oyl-L-Ala-gamma-D-Glu-L-Lys-D-Ala-D-Ala)](n+1)-di-trans,octa-cis-undecaprenyl diphosphate + di-trans,octa-cis-undecaprenyl diphosphate + H(+)</text>
        <dbReference type="Rhea" id="RHEA:23708"/>
        <dbReference type="Rhea" id="RHEA-COMP:9602"/>
        <dbReference type="Rhea" id="RHEA-COMP:9603"/>
        <dbReference type="ChEBI" id="CHEBI:15378"/>
        <dbReference type="ChEBI" id="CHEBI:58405"/>
        <dbReference type="ChEBI" id="CHEBI:60033"/>
        <dbReference type="ChEBI" id="CHEBI:78435"/>
        <dbReference type="EC" id="2.4.99.28"/>
    </reaction>
</comment>
<keyword evidence="5" id="KW-0133">Cell shape</keyword>
<comment type="subcellular location">
    <subcellularLocation>
        <location evidence="1">Membrane</location>
        <topology evidence="1">Multi-pass membrane protein</topology>
    </subcellularLocation>
</comment>
<comment type="function">
    <text evidence="16">Peptidoglycan polymerase that is essential for cell division.</text>
</comment>
<dbReference type="GO" id="GO:0015648">
    <property type="term" value="F:lipid-linked peptidoglycan transporter activity"/>
    <property type="evidence" value="ECO:0007669"/>
    <property type="project" value="TreeGrafter"/>
</dbReference>
<evidence type="ECO:0000313" key="19">
    <source>
        <dbReference type="Proteomes" id="UP000051999"/>
    </source>
</evidence>
<evidence type="ECO:0000256" key="15">
    <source>
        <dbReference type="ARBA" id="ARBA00049902"/>
    </source>
</evidence>
<dbReference type="AlphaFoldDB" id="A0A0R1RVS9"/>
<reference evidence="18 19" key="1">
    <citation type="journal article" date="2015" name="Genome Announc.">
        <title>Expanding the biotechnology potential of lactobacilli through comparative genomics of 213 strains and associated genera.</title>
        <authorList>
            <person name="Sun Z."/>
            <person name="Harris H.M."/>
            <person name="McCann A."/>
            <person name="Guo C."/>
            <person name="Argimon S."/>
            <person name="Zhang W."/>
            <person name="Yang X."/>
            <person name="Jeffery I.B."/>
            <person name="Cooney J.C."/>
            <person name="Kagawa T.F."/>
            <person name="Liu W."/>
            <person name="Song Y."/>
            <person name="Salvetti E."/>
            <person name="Wrobel A."/>
            <person name="Rasinkangas P."/>
            <person name="Parkhill J."/>
            <person name="Rea M.C."/>
            <person name="O'Sullivan O."/>
            <person name="Ritari J."/>
            <person name="Douillard F.P."/>
            <person name="Paul Ross R."/>
            <person name="Yang R."/>
            <person name="Briner A.E."/>
            <person name="Felis G.E."/>
            <person name="de Vos W.M."/>
            <person name="Barrangou R."/>
            <person name="Klaenhammer T.R."/>
            <person name="Caufield P.W."/>
            <person name="Cui Y."/>
            <person name="Zhang H."/>
            <person name="O'Toole P.W."/>
        </authorList>
    </citation>
    <scope>NUCLEOTIDE SEQUENCE [LARGE SCALE GENOMIC DNA]</scope>
    <source>
        <strain evidence="18 19">DSM 15814</strain>
    </source>
</reference>
<dbReference type="eggNOG" id="COG0772">
    <property type="taxonomic scope" value="Bacteria"/>
</dbReference>
<keyword evidence="6" id="KW-0573">Peptidoglycan synthesis</keyword>
<evidence type="ECO:0000256" key="11">
    <source>
        <dbReference type="ARBA" id="ARBA00038053"/>
    </source>
</evidence>
<dbReference type="PANTHER" id="PTHR30474">
    <property type="entry name" value="CELL CYCLE PROTEIN"/>
    <property type="match status" value="1"/>
</dbReference>
<feature type="transmembrane region" description="Helical" evidence="17">
    <location>
        <begin position="191"/>
        <end position="208"/>
    </location>
</feature>
<dbReference type="Proteomes" id="UP000051999">
    <property type="component" value="Unassembled WGS sequence"/>
</dbReference>
<evidence type="ECO:0000256" key="9">
    <source>
        <dbReference type="ARBA" id="ARBA00032370"/>
    </source>
</evidence>
<dbReference type="GO" id="GO:0051301">
    <property type="term" value="P:cell division"/>
    <property type="evidence" value="ECO:0007669"/>
    <property type="project" value="UniProtKB-KW"/>
</dbReference>
<dbReference type="PROSITE" id="PS00428">
    <property type="entry name" value="FTSW_RODA_SPOVE"/>
    <property type="match status" value="1"/>
</dbReference>
<evidence type="ECO:0000256" key="14">
    <source>
        <dbReference type="ARBA" id="ARBA00044770"/>
    </source>
</evidence>
<keyword evidence="2" id="KW-0328">Glycosyltransferase</keyword>
<feature type="transmembrane region" description="Helical" evidence="17">
    <location>
        <begin position="7"/>
        <end position="29"/>
    </location>
</feature>
<keyword evidence="3" id="KW-0808">Transferase</keyword>
<feature type="transmembrane region" description="Helical" evidence="17">
    <location>
        <begin position="318"/>
        <end position="345"/>
    </location>
</feature>
<feature type="transmembrane region" description="Helical" evidence="17">
    <location>
        <begin position="148"/>
        <end position="179"/>
    </location>
</feature>
<accession>A0A0R1RVS9</accession>
<dbReference type="EMBL" id="AZFF01000001">
    <property type="protein sequence ID" value="KRL57064.1"/>
    <property type="molecule type" value="Genomic_DNA"/>
</dbReference>